<dbReference type="InterPro" id="IPR013529">
    <property type="entry name" value="Glyco_hydro_42_N"/>
</dbReference>
<reference evidence="6 7" key="1">
    <citation type="submission" date="2020-04" db="EMBL/GenBank/DDBJ databases">
        <authorList>
            <person name="Yin C."/>
        </authorList>
    </citation>
    <scope>NUCLEOTIDE SEQUENCE [LARGE SCALE GENOMIC DNA]</scope>
    <source>
        <strain evidence="6 7">Ak56</strain>
    </source>
</reference>
<proteinExistence type="predicted"/>
<feature type="chain" id="PRO_5032328420" evidence="3">
    <location>
        <begin position="24"/>
        <end position="479"/>
    </location>
</feature>
<dbReference type="InterPro" id="IPR032267">
    <property type="entry name" value="DUF4832"/>
</dbReference>
<comment type="caution">
    <text evidence="6">The sequence shown here is derived from an EMBL/GenBank/DDBJ whole genome shotgun (WGS) entry which is preliminary data.</text>
</comment>
<dbReference type="GO" id="GO:0009341">
    <property type="term" value="C:beta-galactosidase complex"/>
    <property type="evidence" value="ECO:0007669"/>
    <property type="project" value="InterPro"/>
</dbReference>
<sequence>MKSAHLVKMILLWVVMPGNTAFAQMIDFAKQGIVRVTPKEIDSVLNNPGIGFTTFQRFNGDTLNTGLGWTEGKPIDYQRFNGSLANKDYPATTIAYFRVYWRFLEPEKGKYNWALIDQALKTAHDRGQTLMIRVAPYGEGDSKGNDVPDWYRTLVGKRNEWIEDGGTGWRVDPEDSRYAQYFGGLIAAMGQHYDGHPDVEAVDLSVVGFWGEGRGASLLSQKTRAALVDAYTDHFRKTPLIALLTDKKTNEYALSKAPIGWRIDCLGDMGGFDKNWSHMYDYYPEGIINFGMRDAWKKGPVSLEVCWVIQKWKDEGWDINYIIDQSLKWHISSFNAKSSAVPKEWWPAVNRWLNSMGYRFALRKFTYPREISRGANLTFTSWWENKGVAPVYRKDFSLAIRLTNGSHTVVRTTDADICSWLPGDNLYDSAIQLPFEMPAGDYQLDIGITDRQTNEPRVNLAIEGRTADGWYRLGRITVQ</sequence>
<evidence type="ECO:0000259" key="4">
    <source>
        <dbReference type="Pfam" id="PF02449"/>
    </source>
</evidence>
<accession>A0A847SPP3</accession>
<dbReference type="RefSeq" id="WP_168739308.1">
    <property type="nucleotide sequence ID" value="NZ_JABAHZ010000003.1"/>
</dbReference>
<evidence type="ECO:0000313" key="6">
    <source>
        <dbReference type="EMBL" id="NLR79858.1"/>
    </source>
</evidence>
<protein>
    <submittedName>
        <fullName evidence="6">DUF4832 domain-containing protein</fullName>
    </submittedName>
</protein>
<dbReference type="Pfam" id="PF16116">
    <property type="entry name" value="DUF4832"/>
    <property type="match status" value="1"/>
</dbReference>
<keyword evidence="2" id="KW-0326">Glycosidase</keyword>
<keyword evidence="7" id="KW-1185">Reference proteome</keyword>
<feature type="domain" description="Glycoside hydrolase family 42 N-terminal" evidence="4">
    <location>
        <begin position="93"/>
        <end position="202"/>
    </location>
</feature>
<name>A0A847SPP3_9BACT</name>
<organism evidence="6 7">
    <name type="scientific">Chitinophaga eiseniae</name>
    <dbReference type="NCBI Taxonomy" id="634771"/>
    <lineage>
        <taxon>Bacteria</taxon>
        <taxon>Pseudomonadati</taxon>
        <taxon>Bacteroidota</taxon>
        <taxon>Chitinophagia</taxon>
        <taxon>Chitinophagales</taxon>
        <taxon>Chitinophagaceae</taxon>
        <taxon>Chitinophaga</taxon>
    </lineage>
</organism>
<feature type="signal peptide" evidence="3">
    <location>
        <begin position="1"/>
        <end position="23"/>
    </location>
</feature>
<evidence type="ECO:0000256" key="2">
    <source>
        <dbReference type="ARBA" id="ARBA00023295"/>
    </source>
</evidence>
<dbReference type="Proteomes" id="UP000552864">
    <property type="component" value="Unassembled WGS sequence"/>
</dbReference>
<evidence type="ECO:0000256" key="3">
    <source>
        <dbReference type="SAM" id="SignalP"/>
    </source>
</evidence>
<evidence type="ECO:0000259" key="5">
    <source>
        <dbReference type="Pfam" id="PF16116"/>
    </source>
</evidence>
<dbReference type="InterPro" id="IPR017853">
    <property type="entry name" value="GH"/>
</dbReference>
<evidence type="ECO:0000256" key="1">
    <source>
        <dbReference type="ARBA" id="ARBA00022801"/>
    </source>
</evidence>
<dbReference type="SUPFAM" id="SSF51445">
    <property type="entry name" value="(Trans)glycosidases"/>
    <property type="match status" value="1"/>
</dbReference>
<feature type="domain" description="DUF4832" evidence="5">
    <location>
        <begin position="319"/>
        <end position="456"/>
    </location>
</feature>
<dbReference type="EMBL" id="JABAHZ010000003">
    <property type="protein sequence ID" value="NLR79858.1"/>
    <property type="molecule type" value="Genomic_DNA"/>
</dbReference>
<dbReference type="GO" id="GO:0005975">
    <property type="term" value="P:carbohydrate metabolic process"/>
    <property type="evidence" value="ECO:0007669"/>
    <property type="project" value="InterPro"/>
</dbReference>
<dbReference type="Gene3D" id="3.20.20.80">
    <property type="entry name" value="Glycosidases"/>
    <property type="match status" value="1"/>
</dbReference>
<keyword evidence="3" id="KW-0732">Signal</keyword>
<evidence type="ECO:0000313" key="7">
    <source>
        <dbReference type="Proteomes" id="UP000552864"/>
    </source>
</evidence>
<keyword evidence="1" id="KW-0378">Hydrolase</keyword>
<dbReference type="GO" id="GO:0004565">
    <property type="term" value="F:beta-galactosidase activity"/>
    <property type="evidence" value="ECO:0007669"/>
    <property type="project" value="InterPro"/>
</dbReference>
<gene>
    <name evidence="6" type="ORF">HGH91_14565</name>
</gene>
<dbReference type="Pfam" id="PF02449">
    <property type="entry name" value="Glyco_hydro_42"/>
    <property type="match status" value="1"/>
</dbReference>
<dbReference type="AlphaFoldDB" id="A0A847SPP3"/>